<keyword evidence="1" id="KW-1133">Transmembrane helix</keyword>
<sequence length="386" mass="44227">MKLRPMIETVYPFQAGFIASTVPAALVIVLFYPAKYLLFILAVYYLYAVFLKLHNSYIVESVRISDKIKRVRVFPGEKAQLEFGLLNNGKLPVVQAKLNFSLDKSMTVSQKNQDVKSDFNLISQYISLPPKKSVSWEIEVIPQKRGIYHIKELELILYDWFNTSSIHYPAMKRLKHEILVYPELKPVAGIEELFKITQGSASANFSLYRDELSISGVKPYEGEGFRQIHWKATARSGELIAKRFQPVIQKGFTICLYLTAEKSFSYHPHMEEYISYTAFVCKYLSERRIPYELFINLNAQNEPIQLHLNEGDPHFSLCLETLAQLSEEGQLLTADYFNRFVKSHRFSNNITVWIGEAAANVQTGFVRTINKDGIIQGGEKRALSIG</sequence>
<comment type="caution">
    <text evidence="2">The sequence shown here is derived from an EMBL/GenBank/DDBJ whole genome shotgun (WGS) entry which is preliminary data.</text>
</comment>
<dbReference type="EMBL" id="JAFBFI010000012">
    <property type="protein sequence ID" value="MBM7693359.1"/>
    <property type="molecule type" value="Genomic_DNA"/>
</dbReference>
<evidence type="ECO:0000256" key="1">
    <source>
        <dbReference type="SAM" id="Phobius"/>
    </source>
</evidence>
<evidence type="ECO:0000313" key="2">
    <source>
        <dbReference type="EMBL" id="MBM7693359.1"/>
    </source>
</evidence>
<feature type="transmembrane region" description="Helical" evidence="1">
    <location>
        <begin position="38"/>
        <end position="59"/>
    </location>
</feature>
<feature type="transmembrane region" description="Helical" evidence="1">
    <location>
        <begin position="12"/>
        <end position="32"/>
    </location>
</feature>
<dbReference type="Proteomes" id="UP000823486">
    <property type="component" value="Unassembled WGS sequence"/>
</dbReference>
<reference evidence="2 3" key="1">
    <citation type="submission" date="2021-01" db="EMBL/GenBank/DDBJ databases">
        <title>Genomic Encyclopedia of Type Strains, Phase IV (KMG-IV): sequencing the most valuable type-strain genomes for metagenomic binning, comparative biology and taxonomic classification.</title>
        <authorList>
            <person name="Goeker M."/>
        </authorList>
    </citation>
    <scope>NUCLEOTIDE SEQUENCE [LARGE SCALE GENOMIC DNA]</scope>
    <source>
        <strain evidence="2 3">DSM 105482</strain>
    </source>
</reference>
<dbReference type="RefSeq" id="WP_204544060.1">
    <property type="nucleotide sequence ID" value="NZ_JAFBFI010000012.1"/>
</dbReference>
<proteinExistence type="predicted"/>
<dbReference type="PANTHER" id="PTHR34351:SF2">
    <property type="entry name" value="DUF58 DOMAIN-CONTAINING PROTEIN"/>
    <property type="match status" value="1"/>
</dbReference>
<keyword evidence="1" id="KW-0472">Membrane</keyword>
<gene>
    <name evidence="2" type="ORF">JOC77_002799</name>
</gene>
<evidence type="ECO:0000313" key="3">
    <source>
        <dbReference type="Proteomes" id="UP000823486"/>
    </source>
</evidence>
<dbReference type="PANTHER" id="PTHR34351">
    <property type="entry name" value="SLR1927 PROTEIN-RELATED"/>
    <property type="match status" value="1"/>
</dbReference>
<keyword evidence="3" id="KW-1185">Reference proteome</keyword>
<name>A0ABS2QKR8_9BACI</name>
<protein>
    <submittedName>
        <fullName evidence="2">Uncharacterized protein (DUF58 family)</fullName>
    </submittedName>
</protein>
<keyword evidence="1" id="KW-0812">Transmembrane</keyword>
<organism evidence="2 3">
    <name type="scientific">Peribacillus deserti</name>
    <dbReference type="NCBI Taxonomy" id="673318"/>
    <lineage>
        <taxon>Bacteria</taxon>
        <taxon>Bacillati</taxon>
        <taxon>Bacillota</taxon>
        <taxon>Bacilli</taxon>
        <taxon>Bacillales</taxon>
        <taxon>Bacillaceae</taxon>
        <taxon>Peribacillus</taxon>
    </lineage>
</organism>
<accession>A0ABS2QKR8</accession>